<evidence type="ECO:0000256" key="2">
    <source>
        <dbReference type="ARBA" id="ARBA00023125"/>
    </source>
</evidence>
<keyword evidence="1" id="KW-0805">Transcription regulation</keyword>
<evidence type="ECO:0000256" key="3">
    <source>
        <dbReference type="ARBA" id="ARBA00023163"/>
    </source>
</evidence>
<dbReference type="InterPro" id="IPR009057">
    <property type="entry name" value="Homeodomain-like_sf"/>
</dbReference>
<keyword evidence="3" id="KW-0804">Transcription</keyword>
<gene>
    <name evidence="6" type="ordered locus">AS9A_1153</name>
</gene>
<dbReference type="eggNOG" id="COG1309">
    <property type="taxonomic scope" value="Bacteria"/>
</dbReference>
<dbReference type="AlphaFoldDB" id="F6ERM8"/>
<dbReference type="SUPFAM" id="SSF46689">
    <property type="entry name" value="Homeodomain-like"/>
    <property type="match status" value="1"/>
</dbReference>
<dbReference type="SUPFAM" id="SSF48498">
    <property type="entry name" value="Tetracyclin repressor-like, C-terminal domain"/>
    <property type="match status" value="1"/>
</dbReference>
<dbReference type="EMBL" id="CP002786">
    <property type="protein sequence ID" value="AEF39605.1"/>
    <property type="molecule type" value="Genomic_DNA"/>
</dbReference>
<organism evidence="6 7">
    <name type="scientific">Hoyosella subflava (strain DSM 45089 / JCM 17490 / NBRC 109087 / DQS3-9A1)</name>
    <name type="common">Amycolicicoccus subflavus</name>
    <dbReference type="NCBI Taxonomy" id="443218"/>
    <lineage>
        <taxon>Bacteria</taxon>
        <taxon>Bacillati</taxon>
        <taxon>Actinomycetota</taxon>
        <taxon>Actinomycetes</taxon>
        <taxon>Mycobacteriales</taxon>
        <taxon>Hoyosellaceae</taxon>
        <taxon>Hoyosella</taxon>
    </lineage>
</organism>
<dbReference type="Gene3D" id="1.10.357.10">
    <property type="entry name" value="Tetracycline Repressor, domain 2"/>
    <property type="match status" value="1"/>
</dbReference>
<name>F6ERM8_HOYSD</name>
<protein>
    <submittedName>
        <fullName evidence="6">Transcriptional regulator, TetR family</fullName>
    </submittedName>
</protein>
<evidence type="ECO:0000256" key="1">
    <source>
        <dbReference type="ARBA" id="ARBA00023015"/>
    </source>
</evidence>
<sequence>MRAIARVLGVAPNALYSHTSSKQALIDELLDDVLAAVPSPAEEDATRALSTMMTSTYDTLLRHGELVPLFLARQGARGSNAWRLGDQMLLLLERAGVGAGAAREAQRVLIVYTIGFAAMAAQSSVEADATARLQPRDLRQNFTTGLEWLLRGVTGHQ</sequence>
<proteinExistence type="predicted"/>
<dbReference type="InterPro" id="IPR004111">
    <property type="entry name" value="Repressor_TetR_C"/>
</dbReference>
<dbReference type="GO" id="GO:0003677">
    <property type="term" value="F:DNA binding"/>
    <property type="evidence" value="ECO:0007669"/>
    <property type="project" value="UniProtKB-UniRule"/>
</dbReference>
<accession>F6ERM8</accession>
<keyword evidence="7" id="KW-1185">Reference proteome</keyword>
<evidence type="ECO:0000313" key="7">
    <source>
        <dbReference type="Proteomes" id="UP000009235"/>
    </source>
</evidence>
<dbReference type="InterPro" id="IPR036271">
    <property type="entry name" value="Tet_transcr_reg_TetR-rel_C_sf"/>
</dbReference>
<reference evidence="6 7" key="1">
    <citation type="journal article" date="2011" name="J. Bacteriol.">
        <title>Complete genome sequence of Amycolicicoccus subflavus DQS3-9A1T, an actinomycete isolated from crude oil-polluted soil.</title>
        <authorList>
            <person name="Cai M."/>
            <person name="Chen W.M."/>
            <person name="Nie Y."/>
            <person name="Chi C.Q."/>
            <person name="Wang Y.N."/>
            <person name="Tang Y.Q."/>
            <person name="Li G.Y."/>
            <person name="Wu X.L."/>
        </authorList>
    </citation>
    <scope>NUCLEOTIDE SEQUENCE [LARGE SCALE GENOMIC DNA]</scope>
    <source>
        <strain evidence="7">DSM 45089 / DQS3-9A1</strain>
    </source>
</reference>
<dbReference type="HOGENOM" id="CLU_1674274_0_0_11"/>
<evidence type="ECO:0000256" key="4">
    <source>
        <dbReference type="PROSITE-ProRule" id="PRU00335"/>
    </source>
</evidence>
<evidence type="ECO:0000259" key="5">
    <source>
        <dbReference type="PROSITE" id="PS50977"/>
    </source>
</evidence>
<dbReference type="KEGG" id="asd:AS9A_1153"/>
<dbReference type="InterPro" id="IPR001647">
    <property type="entry name" value="HTH_TetR"/>
</dbReference>
<dbReference type="Pfam" id="PF02909">
    <property type="entry name" value="TetR_C_1"/>
    <property type="match status" value="1"/>
</dbReference>
<keyword evidence="2 4" id="KW-0238">DNA-binding</keyword>
<evidence type="ECO:0000313" key="6">
    <source>
        <dbReference type="EMBL" id="AEF39605.1"/>
    </source>
</evidence>
<dbReference type="Proteomes" id="UP000009235">
    <property type="component" value="Chromosome"/>
</dbReference>
<comment type="caution">
    <text evidence="4">Lacks conserved residue(s) required for the propagation of feature annotation.</text>
</comment>
<feature type="domain" description="HTH tetR-type" evidence="5">
    <location>
        <begin position="1"/>
        <end position="37"/>
    </location>
</feature>
<dbReference type="GO" id="GO:0045892">
    <property type="term" value="P:negative regulation of DNA-templated transcription"/>
    <property type="evidence" value="ECO:0007669"/>
    <property type="project" value="InterPro"/>
</dbReference>
<dbReference type="PROSITE" id="PS50977">
    <property type="entry name" value="HTH_TETR_2"/>
    <property type="match status" value="1"/>
</dbReference>